<accession>A0A9W8I148</accession>
<reference evidence="2" key="1">
    <citation type="submission" date="2022-07" db="EMBL/GenBank/DDBJ databases">
        <title>Phylogenomic reconstructions and comparative analyses of Kickxellomycotina fungi.</title>
        <authorList>
            <person name="Reynolds N.K."/>
            <person name="Stajich J.E."/>
            <person name="Barry K."/>
            <person name="Grigoriev I.V."/>
            <person name="Crous P."/>
            <person name="Smith M.E."/>
        </authorList>
    </citation>
    <scope>NUCLEOTIDE SEQUENCE</scope>
    <source>
        <strain evidence="2">NRRL 1566</strain>
    </source>
</reference>
<name>A0A9W8I148_9FUNG</name>
<feature type="non-terminal residue" evidence="2">
    <location>
        <position position="93"/>
    </location>
</feature>
<evidence type="ECO:0000313" key="2">
    <source>
        <dbReference type="EMBL" id="KAJ2843450.1"/>
    </source>
</evidence>
<comment type="caution">
    <text evidence="2">The sequence shown here is derived from an EMBL/GenBank/DDBJ whole genome shotgun (WGS) entry which is preliminary data.</text>
</comment>
<sequence>MFASEEQEPASSASPPAQATAIQEQVSGPKAIIATAANLGNSKAPPPPTPAAATANQDTGLDAAASTANSPESKHEADVQKTAERDRELVEEF</sequence>
<protein>
    <submittedName>
        <fullName evidence="2">Uncharacterized protein</fullName>
    </submittedName>
</protein>
<dbReference type="AlphaFoldDB" id="A0A9W8I148"/>
<keyword evidence="3" id="KW-1185">Reference proteome</keyword>
<feature type="compositionally biased region" description="Basic and acidic residues" evidence="1">
    <location>
        <begin position="72"/>
        <end position="93"/>
    </location>
</feature>
<organism evidence="2 3">
    <name type="scientific">Coemansia brasiliensis</name>
    <dbReference type="NCBI Taxonomy" id="2650707"/>
    <lineage>
        <taxon>Eukaryota</taxon>
        <taxon>Fungi</taxon>
        <taxon>Fungi incertae sedis</taxon>
        <taxon>Zoopagomycota</taxon>
        <taxon>Kickxellomycotina</taxon>
        <taxon>Kickxellomycetes</taxon>
        <taxon>Kickxellales</taxon>
        <taxon>Kickxellaceae</taxon>
        <taxon>Coemansia</taxon>
    </lineage>
</organism>
<dbReference type="Proteomes" id="UP001139887">
    <property type="component" value="Unassembled WGS sequence"/>
</dbReference>
<evidence type="ECO:0000256" key="1">
    <source>
        <dbReference type="SAM" id="MobiDB-lite"/>
    </source>
</evidence>
<proteinExistence type="predicted"/>
<gene>
    <name evidence="2" type="ORF">IWW36_005559</name>
</gene>
<evidence type="ECO:0000313" key="3">
    <source>
        <dbReference type="Proteomes" id="UP001139887"/>
    </source>
</evidence>
<feature type="compositionally biased region" description="Low complexity" evidence="1">
    <location>
        <begin position="9"/>
        <end position="19"/>
    </location>
</feature>
<feature type="region of interest" description="Disordered" evidence="1">
    <location>
        <begin position="1"/>
        <end position="93"/>
    </location>
</feature>
<dbReference type="EMBL" id="JANBUW010001412">
    <property type="protein sequence ID" value="KAJ2843450.1"/>
    <property type="molecule type" value="Genomic_DNA"/>
</dbReference>